<keyword evidence="2" id="KW-1185">Reference proteome</keyword>
<comment type="caution">
    <text evidence="1">The sequence shown here is derived from an EMBL/GenBank/DDBJ whole genome shotgun (WGS) entry which is preliminary data.</text>
</comment>
<gene>
    <name evidence="1" type="ORF">HPB50_014375</name>
</gene>
<evidence type="ECO:0000313" key="1">
    <source>
        <dbReference type="EMBL" id="KAH6924255.1"/>
    </source>
</evidence>
<protein>
    <submittedName>
        <fullName evidence="1">Uncharacterized protein</fullName>
    </submittedName>
</protein>
<reference evidence="1" key="1">
    <citation type="submission" date="2020-05" db="EMBL/GenBank/DDBJ databases">
        <title>Large-scale comparative analyses of tick genomes elucidate their genetic diversity and vector capacities.</title>
        <authorList>
            <person name="Jia N."/>
            <person name="Wang J."/>
            <person name="Shi W."/>
            <person name="Du L."/>
            <person name="Sun Y."/>
            <person name="Zhan W."/>
            <person name="Jiang J."/>
            <person name="Wang Q."/>
            <person name="Zhang B."/>
            <person name="Ji P."/>
            <person name="Sakyi L.B."/>
            <person name="Cui X."/>
            <person name="Yuan T."/>
            <person name="Jiang B."/>
            <person name="Yang W."/>
            <person name="Lam T.T.-Y."/>
            <person name="Chang Q."/>
            <person name="Ding S."/>
            <person name="Wang X."/>
            <person name="Zhu J."/>
            <person name="Ruan X."/>
            <person name="Zhao L."/>
            <person name="Wei J."/>
            <person name="Que T."/>
            <person name="Du C."/>
            <person name="Cheng J."/>
            <person name="Dai P."/>
            <person name="Han X."/>
            <person name="Huang E."/>
            <person name="Gao Y."/>
            <person name="Liu J."/>
            <person name="Shao H."/>
            <person name="Ye R."/>
            <person name="Li L."/>
            <person name="Wei W."/>
            <person name="Wang X."/>
            <person name="Wang C."/>
            <person name="Yang T."/>
            <person name="Huo Q."/>
            <person name="Li W."/>
            <person name="Guo W."/>
            <person name="Chen H."/>
            <person name="Zhou L."/>
            <person name="Ni X."/>
            <person name="Tian J."/>
            <person name="Zhou Y."/>
            <person name="Sheng Y."/>
            <person name="Liu T."/>
            <person name="Pan Y."/>
            <person name="Xia L."/>
            <person name="Li J."/>
            <person name="Zhao F."/>
            <person name="Cao W."/>
        </authorList>
    </citation>
    <scope>NUCLEOTIDE SEQUENCE</scope>
    <source>
        <strain evidence="1">Hyas-2018</strain>
    </source>
</reference>
<proteinExistence type="predicted"/>
<sequence length="145" mass="14553">MQRRALVGDVVGGGGAAVMVGPAVRGVPGSGAVAGSTVAADLGAARGLTYAAVLSSGAQACPLGSGPTSPAGAAGQQLGSVLTAVSLRRVALECCLLRHPPRARSPVSPAMFPRFPCAAAESQFAERYRTTPYHDALARVIRLCL</sequence>
<dbReference type="EMBL" id="CM023488">
    <property type="protein sequence ID" value="KAH6924255.1"/>
    <property type="molecule type" value="Genomic_DNA"/>
</dbReference>
<evidence type="ECO:0000313" key="2">
    <source>
        <dbReference type="Proteomes" id="UP000821845"/>
    </source>
</evidence>
<organism evidence="1 2">
    <name type="scientific">Hyalomma asiaticum</name>
    <name type="common">Tick</name>
    <dbReference type="NCBI Taxonomy" id="266040"/>
    <lineage>
        <taxon>Eukaryota</taxon>
        <taxon>Metazoa</taxon>
        <taxon>Ecdysozoa</taxon>
        <taxon>Arthropoda</taxon>
        <taxon>Chelicerata</taxon>
        <taxon>Arachnida</taxon>
        <taxon>Acari</taxon>
        <taxon>Parasitiformes</taxon>
        <taxon>Ixodida</taxon>
        <taxon>Ixodoidea</taxon>
        <taxon>Ixodidae</taxon>
        <taxon>Hyalomminae</taxon>
        <taxon>Hyalomma</taxon>
    </lineage>
</organism>
<dbReference type="Proteomes" id="UP000821845">
    <property type="component" value="Chromosome 8"/>
</dbReference>
<accession>A0ACB7RPE8</accession>
<name>A0ACB7RPE8_HYAAI</name>